<feature type="compositionally biased region" description="Basic residues" evidence="1">
    <location>
        <begin position="173"/>
        <end position="186"/>
    </location>
</feature>
<feature type="compositionally biased region" description="Basic and acidic residues" evidence="1">
    <location>
        <begin position="215"/>
        <end position="226"/>
    </location>
</feature>
<feature type="region of interest" description="Disordered" evidence="1">
    <location>
        <begin position="203"/>
        <end position="232"/>
    </location>
</feature>
<feature type="compositionally biased region" description="Basic residues" evidence="1">
    <location>
        <begin position="52"/>
        <end position="68"/>
    </location>
</feature>
<evidence type="ECO:0000256" key="1">
    <source>
        <dbReference type="SAM" id="MobiDB-lite"/>
    </source>
</evidence>
<feature type="compositionally biased region" description="Low complexity" evidence="1">
    <location>
        <begin position="163"/>
        <end position="172"/>
    </location>
</feature>
<dbReference type="EMBL" id="BT042970">
    <property type="protein sequence ID" value="ACF87975.1"/>
    <property type="molecule type" value="mRNA"/>
</dbReference>
<proteinExistence type="evidence at transcript level"/>
<feature type="compositionally biased region" description="Low complexity" evidence="1">
    <location>
        <begin position="130"/>
        <end position="142"/>
    </location>
</feature>
<name>B4G0T2_MAIZE</name>
<evidence type="ECO:0000313" key="2">
    <source>
        <dbReference type="EMBL" id="ACF87975.1"/>
    </source>
</evidence>
<dbReference type="AlphaFoldDB" id="B4G0T2"/>
<feature type="compositionally biased region" description="Basic residues" evidence="1">
    <location>
        <begin position="152"/>
        <end position="162"/>
    </location>
</feature>
<organism evidence="2">
    <name type="scientific">Zea mays</name>
    <name type="common">Maize</name>
    <dbReference type="NCBI Taxonomy" id="4577"/>
    <lineage>
        <taxon>Eukaryota</taxon>
        <taxon>Viridiplantae</taxon>
        <taxon>Streptophyta</taxon>
        <taxon>Embryophyta</taxon>
        <taxon>Tracheophyta</taxon>
        <taxon>Spermatophyta</taxon>
        <taxon>Magnoliopsida</taxon>
        <taxon>Liliopsida</taxon>
        <taxon>Poales</taxon>
        <taxon>Poaceae</taxon>
        <taxon>PACMAD clade</taxon>
        <taxon>Panicoideae</taxon>
        <taxon>Andropogonodae</taxon>
        <taxon>Andropogoneae</taxon>
        <taxon>Tripsacinae</taxon>
        <taxon>Zea</taxon>
    </lineage>
</organism>
<protein>
    <submittedName>
        <fullName evidence="2">Uncharacterized protein</fullName>
    </submittedName>
</protein>
<sequence length="280" mass="30395">MRAYIVIRATTNDRRRYLRPRPPRGDEGEGGGGEGGRRAGAALRRGDVVAQRPRRAGRPHGALPRRHLQGPQAGAVHQLPAHGVRGHLHGPVHRVRVARVGSAGARRREAGVEPAGLGHRQAARLRRRAPGALAAGPRRGGAQLPGGAAGRGHPRRGPRRGAQHGQPAAGARGRARRRPGPHRRPLHVLPGLLVRLGVPGHVHRARQRPGAGGRARREARAGDPHRGRVPLHRAPLPCRVQDRRRVRDGVVLHHHHPEVRRLCSFLPDCALFACSRIEMD</sequence>
<reference evidence="2" key="1">
    <citation type="journal article" date="2009" name="PLoS Genet.">
        <title>Sequencing, mapping, and analysis of 27,455 maize full-length cDNAs.</title>
        <authorList>
            <person name="Soderlund C."/>
            <person name="Descour A."/>
            <person name="Kudrna D."/>
            <person name="Bomhoff M."/>
            <person name="Boyd L."/>
            <person name="Currie J."/>
            <person name="Angelova A."/>
            <person name="Collura K."/>
            <person name="Wissotski M."/>
            <person name="Ashley E."/>
            <person name="Morrow D."/>
            <person name="Fernandes J."/>
            <person name="Walbot V."/>
            <person name="Yu Y."/>
        </authorList>
    </citation>
    <scope>NUCLEOTIDE SEQUENCE</scope>
    <source>
        <strain evidence="2">B73</strain>
    </source>
</reference>
<feature type="region of interest" description="Disordered" evidence="1">
    <location>
        <begin position="13"/>
        <end position="68"/>
    </location>
</feature>
<feature type="region of interest" description="Disordered" evidence="1">
    <location>
        <begin position="102"/>
        <end position="186"/>
    </location>
</feature>
<accession>B4G0T2</accession>